<dbReference type="PROSITE" id="PS50405">
    <property type="entry name" value="GST_CTER"/>
    <property type="match status" value="1"/>
</dbReference>
<dbReference type="EMBL" id="HG001729">
    <property type="protein sequence ID" value="CDF35365.1"/>
    <property type="molecule type" value="Genomic_DNA"/>
</dbReference>
<dbReference type="InterPro" id="IPR036249">
    <property type="entry name" value="Thioredoxin-like_sf"/>
</dbReference>
<dbReference type="Gene3D" id="3.40.30.10">
    <property type="entry name" value="Glutaredoxin"/>
    <property type="match status" value="1"/>
</dbReference>
<dbReference type="InterPro" id="IPR036282">
    <property type="entry name" value="Glutathione-S-Trfase_C_sf"/>
</dbReference>
<dbReference type="InterPro" id="IPR047047">
    <property type="entry name" value="GST_Omega-like_C"/>
</dbReference>
<dbReference type="PhylomeDB" id="R7QD36"/>
<evidence type="ECO:0000259" key="2">
    <source>
        <dbReference type="PROSITE" id="PS50405"/>
    </source>
</evidence>
<dbReference type="GeneID" id="17322955"/>
<gene>
    <name evidence="3" type="ORF">CHC_T00003419001</name>
</gene>
<feature type="region of interest" description="Disordered" evidence="1">
    <location>
        <begin position="1"/>
        <end position="26"/>
    </location>
</feature>
<sequence length="312" mass="34682">MMAELAPSDAEGRYMRPASPLAAPPPSLEPESNYAVYVGVACQWCHRVLLALALLRLENVDVRYVVPGDDGLWKLTNKEEGLLRDVYLEKEPGYTGRFTAPLMMEPMGGGGIVSNESADILRSLGDLAGRVNIDEETTVWLRPRKENEFGVNVDDMDRFCVRLYDCVNNGVYRCGFATSQKAYEEAQNDLFECLDDVEARLQSSRFLFSPVVITEADVRLFPTVFRFDAVYALLFKASRKTIRADYPAISAWIRDIYNMSGVPETCDLAGTRENYFTSLFPLNPSGIVPVTPVQDLSPAPTRRGLGVSATVP</sequence>
<feature type="domain" description="GST C-terminal" evidence="2">
    <location>
        <begin position="138"/>
        <end position="285"/>
    </location>
</feature>
<dbReference type="GO" id="GO:0004364">
    <property type="term" value="F:glutathione transferase activity"/>
    <property type="evidence" value="ECO:0007669"/>
    <property type="project" value="InterPro"/>
</dbReference>
<dbReference type="OMA" id="LYWNVKG"/>
<dbReference type="Gramene" id="CDF35365">
    <property type="protein sequence ID" value="CDF35365"/>
    <property type="gene ID" value="CHC_T00003419001"/>
</dbReference>
<reference evidence="4" key="1">
    <citation type="journal article" date="2013" name="Proc. Natl. Acad. Sci. U.S.A.">
        <title>Genome structure and metabolic features in the red seaweed Chondrus crispus shed light on evolution of the Archaeplastida.</title>
        <authorList>
            <person name="Collen J."/>
            <person name="Porcel B."/>
            <person name="Carre W."/>
            <person name="Ball S.G."/>
            <person name="Chaparro C."/>
            <person name="Tonon T."/>
            <person name="Barbeyron T."/>
            <person name="Michel G."/>
            <person name="Noel B."/>
            <person name="Valentin K."/>
            <person name="Elias M."/>
            <person name="Artiguenave F."/>
            <person name="Arun A."/>
            <person name="Aury J.M."/>
            <person name="Barbosa-Neto J.F."/>
            <person name="Bothwell J.H."/>
            <person name="Bouget F.Y."/>
            <person name="Brillet L."/>
            <person name="Cabello-Hurtado F."/>
            <person name="Capella-Gutierrez S."/>
            <person name="Charrier B."/>
            <person name="Cladiere L."/>
            <person name="Cock J.M."/>
            <person name="Coelho S.M."/>
            <person name="Colleoni C."/>
            <person name="Czjzek M."/>
            <person name="Da Silva C."/>
            <person name="Delage L."/>
            <person name="Denoeud F."/>
            <person name="Deschamps P."/>
            <person name="Dittami S.M."/>
            <person name="Gabaldon T."/>
            <person name="Gachon C.M."/>
            <person name="Groisillier A."/>
            <person name="Herve C."/>
            <person name="Jabbari K."/>
            <person name="Katinka M."/>
            <person name="Kloareg B."/>
            <person name="Kowalczyk N."/>
            <person name="Labadie K."/>
            <person name="Leblanc C."/>
            <person name="Lopez P.J."/>
            <person name="McLachlan D.H."/>
            <person name="Meslet-Cladiere L."/>
            <person name="Moustafa A."/>
            <person name="Nehr Z."/>
            <person name="Nyvall Collen P."/>
            <person name="Panaud O."/>
            <person name="Partensky F."/>
            <person name="Poulain J."/>
            <person name="Rensing S.A."/>
            <person name="Rousvoal S."/>
            <person name="Samson G."/>
            <person name="Symeonidi A."/>
            <person name="Weissenbach J."/>
            <person name="Zambounis A."/>
            <person name="Wincker P."/>
            <person name="Boyen C."/>
        </authorList>
    </citation>
    <scope>NUCLEOTIDE SEQUENCE [LARGE SCALE GENOMIC DNA]</scope>
    <source>
        <strain evidence="4">cv. Stackhouse</strain>
    </source>
</reference>
<name>R7QD36_CHOCR</name>
<dbReference type="GO" id="GO:0005737">
    <property type="term" value="C:cytoplasm"/>
    <property type="evidence" value="ECO:0007669"/>
    <property type="project" value="TreeGrafter"/>
</dbReference>
<dbReference type="KEGG" id="ccp:CHC_T00003419001"/>
<evidence type="ECO:0000313" key="3">
    <source>
        <dbReference type="EMBL" id="CDF35365.1"/>
    </source>
</evidence>
<dbReference type="PANTHER" id="PTHR32419">
    <property type="entry name" value="GLUTATHIONYL-HYDROQUINONE REDUCTASE"/>
    <property type="match status" value="1"/>
</dbReference>
<protein>
    <recommendedName>
        <fullName evidence="2">GST C-terminal domain-containing protein</fullName>
    </recommendedName>
</protein>
<keyword evidence="4" id="KW-1185">Reference proteome</keyword>
<dbReference type="Gene3D" id="1.20.1050.10">
    <property type="match status" value="1"/>
</dbReference>
<dbReference type="Pfam" id="PF13410">
    <property type="entry name" value="GST_C_2"/>
    <property type="match status" value="1"/>
</dbReference>
<organism evidence="3 4">
    <name type="scientific">Chondrus crispus</name>
    <name type="common">Carrageen Irish moss</name>
    <name type="synonym">Polymorpha crispa</name>
    <dbReference type="NCBI Taxonomy" id="2769"/>
    <lineage>
        <taxon>Eukaryota</taxon>
        <taxon>Rhodophyta</taxon>
        <taxon>Florideophyceae</taxon>
        <taxon>Rhodymeniophycidae</taxon>
        <taxon>Gigartinales</taxon>
        <taxon>Gigartinaceae</taxon>
        <taxon>Chondrus</taxon>
    </lineage>
</organism>
<accession>R7QD36</accession>
<dbReference type="CDD" id="cd03190">
    <property type="entry name" value="GST_C_Omega_like"/>
    <property type="match status" value="1"/>
</dbReference>
<evidence type="ECO:0000313" key="4">
    <source>
        <dbReference type="Proteomes" id="UP000012073"/>
    </source>
</evidence>
<dbReference type="PANTHER" id="PTHR32419:SF6">
    <property type="entry name" value="GLUTATHIONE S-TRANSFERASE OMEGA-LIKE 1-RELATED"/>
    <property type="match status" value="1"/>
</dbReference>
<evidence type="ECO:0000256" key="1">
    <source>
        <dbReference type="SAM" id="MobiDB-lite"/>
    </source>
</evidence>
<dbReference type="Proteomes" id="UP000012073">
    <property type="component" value="Unassembled WGS sequence"/>
</dbReference>
<proteinExistence type="predicted"/>
<dbReference type="OrthoDB" id="2309723at2759"/>
<dbReference type="AlphaFoldDB" id="R7QD36"/>
<dbReference type="SUPFAM" id="SSF52833">
    <property type="entry name" value="Thioredoxin-like"/>
    <property type="match status" value="1"/>
</dbReference>
<dbReference type="SUPFAM" id="SSF47616">
    <property type="entry name" value="GST C-terminal domain-like"/>
    <property type="match status" value="1"/>
</dbReference>
<dbReference type="RefSeq" id="XP_005715184.1">
    <property type="nucleotide sequence ID" value="XM_005715127.1"/>
</dbReference>
<dbReference type="InterPro" id="IPR010987">
    <property type="entry name" value="Glutathione-S-Trfase_C-like"/>
</dbReference>
<dbReference type="InterPro" id="IPR016639">
    <property type="entry name" value="GST_Omega/GSH"/>
</dbReference>